<evidence type="ECO:0000259" key="8">
    <source>
        <dbReference type="Pfam" id="PF12564"/>
    </source>
</evidence>
<dbReference type="GO" id="GO:0008168">
    <property type="term" value="F:methyltransferase activity"/>
    <property type="evidence" value="ECO:0007669"/>
    <property type="project" value="UniProtKB-KW"/>
</dbReference>
<comment type="similarity">
    <text evidence="1">Belongs to the N(4)/N(6)-methyltransferase family.</text>
</comment>
<dbReference type="RefSeq" id="WP_311502802.1">
    <property type="nucleotide sequence ID" value="NZ_JAVRHK010000004.1"/>
</dbReference>
<gene>
    <name evidence="9" type="ORF">RM539_07675</name>
</gene>
<evidence type="ECO:0000256" key="5">
    <source>
        <dbReference type="ARBA" id="ARBA00022691"/>
    </source>
</evidence>
<dbReference type="Pfam" id="PF12564">
    <property type="entry name" value="TypeIII_RM_meth"/>
    <property type="match status" value="1"/>
</dbReference>
<dbReference type="SUPFAM" id="SSF53335">
    <property type="entry name" value="S-adenosyl-L-methionine-dependent methyltransferases"/>
    <property type="match status" value="1"/>
</dbReference>
<evidence type="ECO:0000313" key="10">
    <source>
        <dbReference type="Proteomes" id="UP001262582"/>
    </source>
</evidence>
<protein>
    <recommendedName>
        <fullName evidence="2">site-specific DNA-methyltransferase (adenine-specific)</fullName>
        <ecNumber evidence="2">2.1.1.72</ecNumber>
    </recommendedName>
</protein>
<evidence type="ECO:0000256" key="2">
    <source>
        <dbReference type="ARBA" id="ARBA00011900"/>
    </source>
</evidence>
<keyword evidence="5" id="KW-0949">S-adenosyl-L-methionine</keyword>
<dbReference type="InterPro" id="IPR002295">
    <property type="entry name" value="N4/N6-MTase_EcoPI_Mod-like"/>
</dbReference>
<dbReference type="EC" id="2.1.1.72" evidence="2"/>
<dbReference type="InterPro" id="IPR002052">
    <property type="entry name" value="DNA_methylase_N6_adenine_CS"/>
</dbReference>
<keyword evidence="10" id="KW-1185">Reference proteome</keyword>
<evidence type="ECO:0000256" key="1">
    <source>
        <dbReference type="ARBA" id="ARBA00006594"/>
    </source>
</evidence>
<evidence type="ECO:0000256" key="4">
    <source>
        <dbReference type="ARBA" id="ARBA00022679"/>
    </source>
</evidence>
<dbReference type="Proteomes" id="UP001262582">
    <property type="component" value="Unassembled WGS sequence"/>
</dbReference>
<accession>A0ABU3D622</accession>
<comment type="caution">
    <text evidence="9">The sequence shown here is derived from an EMBL/GenBank/DDBJ whole genome shotgun (WGS) entry which is preliminary data.</text>
</comment>
<organism evidence="9 10">
    <name type="scientific">Autumnicola musiva</name>
    <dbReference type="NCBI Taxonomy" id="3075589"/>
    <lineage>
        <taxon>Bacteria</taxon>
        <taxon>Pseudomonadati</taxon>
        <taxon>Bacteroidota</taxon>
        <taxon>Flavobacteriia</taxon>
        <taxon>Flavobacteriales</taxon>
        <taxon>Flavobacteriaceae</taxon>
        <taxon>Autumnicola</taxon>
    </lineage>
</organism>
<proteinExistence type="inferred from homology"/>
<keyword evidence="3 9" id="KW-0489">Methyltransferase</keyword>
<dbReference type="InterPro" id="IPR002941">
    <property type="entry name" value="DNA_methylase_N4/N6"/>
</dbReference>
<feature type="domain" description="Type III restriction/modification enzyme methylation subunit" evidence="8">
    <location>
        <begin position="20"/>
        <end position="75"/>
    </location>
</feature>
<feature type="domain" description="DNA methylase N-4/N-6" evidence="7">
    <location>
        <begin position="192"/>
        <end position="514"/>
    </location>
</feature>
<sequence>MSDNGEIKKWLVYNKAQNYDQKLLELLLSNEMLKKEFFLDVGDTIVFKQNYFLQFLEQKNYLNDSYTIFRNKVGLSISGKYLNQRNEVALVWPFKDCVLEGGQSREEDKREEVFFNKVLAQDEITQLLEPKVLTSLKVFSNKKEGIKEEFLRDSAINEARQLPADTITSNLIIKGNNLLALHSIAKQFSGKIKLIYIDPPFNTGSDEFRYNDSFNHSTWLTFMKNRLEVAKSLLKKDGIIVLHVGNDEAAYIQVLLDEVFNRENYLNHITMSTNAPSGFKATSAKIFSTANHLFFYSNEAGQGQLNKLYVEKTYDKNYKYFLLNPEDHFAKWEYSTVIEQIAKEEGYTDSKDLKKDLPKEVLDKKIAAFANENKERVFRTAALGGGALKKRKKTVKESKNNKRVIMQHPNEDVEGFYILNGEMIVFWANTFKEIDGEFLPATALTDVWTDIGFTGIASEGGVTLKNGKKPELLLKRIIELTTKPQDIILDYHLGSGTTCAVAHKLQRQYIGIEQLDYGKNDSTARLNNVINGDSSGISKLADWKGGGAFSYFELKKYNQDFVNEINNAEDTDALVEIWGQMKNKSFLHYNVDLSKQEEHMEEFLSLKLVQQKDHLIELLDKNQLYVNLSSIEDQDFSCTEAEKRLSKDFYQIRS</sequence>
<evidence type="ECO:0000259" key="7">
    <source>
        <dbReference type="Pfam" id="PF01555"/>
    </source>
</evidence>
<comment type="catalytic activity">
    <reaction evidence="6">
        <text>a 2'-deoxyadenosine in DNA + S-adenosyl-L-methionine = an N(6)-methyl-2'-deoxyadenosine in DNA + S-adenosyl-L-homocysteine + H(+)</text>
        <dbReference type="Rhea" id="RHEA:15197"/>
        <dbReference type="Rhea" id="RHEA-COMP:12418"/>
        <dbReference type="Rhea" id="RHEA-COMP:12419"/>
        <dbReference type="ChEBI" id="CHEBI:15378"/>
        <dbReference type="ChEBI" id="CHEBI:57856"/>
        <dbReference type="ChEBI" id="CHEBI:59789"/>
        <dbReference type="ChEBI" id="CHEBI:90615"/>
        <dbReference type="ChEBI" id="CHEBI:90616"/>
        <dbReference type="EC" id="2.1.1.72"/>
    </reaction>
</comment>
<dbReference type="InterPro" id="IPR029063">
    <property type="entry name" value="SAM-dependent_MTases_sf"/>
</dbReference>
<dbReference type="Pfam" id="PF01555">
    <property type="entry name" value="N6_N4_Mtase"/>
    <property type="match status" value="1"/>
</dbReference>
<evidence type="ECO:0000313" key="9">
    <source>
        <dbReference type="EMBL" id="MDT0676458.1"/>
    </source>
</evidence>
<evidence type="ECO:0000256" key="3">
    <source>
        <dbReference type="ARBA" id="ARBA00022603"/>
    </source>
</evidence>
<dbReference type="EMBL" id="JAVRHK010000004">
    <property type="protein sequence ID" value="MDT0676458.1"/>
    <property type="molecule type" value="Genomic_DNA"/>
</dbReference>
<dbReference type="PRINTS" id="PR00506">
    <property type="entry name" value="D21N6MTFRASE"/>
</dbReference>
<dbReference type="GO" id="GO:0032259">
    <property type="term" value="P:methylation"/>
    <property type="evidence" value="ECO:0007669"/>
    <property type="project" value="UniProtKB-KW"/>
</dbReference>
<dbReference type="InterPro" id="IPR022221">
    <property type="entry name" value="TypeIII_RM_meth"/>
</dbReference>
<dbReference type="Gene3D" id="3.40.50.150">
    <property type="entry name" value="Vaccinia Virus protein VP39"/>
    <property type="match status" value="1"/>
</dbReference>
<reference evidence="9 10" key="1">
    <citation type="submission" date="2023-09" db="EMBL/GenBank/DDBJ databases">
        <authorList>
            <person name="Rey-Velasco X."/>
        </authorList>
    </citation>
    <scope>NUCLEOTIDE SEQUENCE [LARGE SCALE GENOMIC DNA]</scope>
    <source>
        <strain evidence="9 10">F117</strain>
    </source>
</reference>
<keyword evidence="4 9" id="KW-0808">Transferase</keyword>
<evidence type="ECO:0000256" key="6">
    <source>
        <dbReference type="ARBA" id="ARBA00047942"/>
    </source>
</evidence>
<name>A0ABU3D622_9FLAO</name>
<dbReference type="PROSITE" id="PS00092">
    <property type="entry name" value="N6_MTASE"/>
    <property type="match status" value="1"/>
</dbReference>